<name>A0A176XJ01_AGRTU</name>
<proteinExistence type="predicted"/>
<sequence length="80" mass="9059">MGDIAIIGRFRSATKIMKPTSAKAATNAFRMVIDVARAELHRIEKHDRPVVILLIVKEDERFNRFLAKIDKVSKGIVQRG</sequence>
<dbReference type="AlphaFoldDB" id="A0A176XJ01"/>
<dbReference type="Proteomes" id="UP000077098">
    <property type="component" value="Unassembled WGS sequence"/>
</dbReference>
<dbReference type="EMBL" id="LXPS01000003">
    <property type="protein sequence ID" value="OAE49189.1"/>
    <property type="molecule type" value="Genomic_DNA"/>
</dbReference>
<accession>A0A176XJ01</accession>
<protein>
    <recommendedName>
        <fullName evidence="3">Antitoxin</fullName>
    </recommendedName>
</protein>
<evidence type="ECO:0000313" key="2">
    <source>
        <dbReference type="Proteomes" id="UP000077098"/>
    </source>
</evidence>
<reference evidence="1 2" key="1">
    <citation type="submission" date="2016-05" db="EMBL/GenBank/DDBJ databases">
        <authorList>
            <person name="Lavstsen T."/>
            <person name="Jespersen J.S."/>
        </authorList>
    </citation>
    <scope>NUCLEOTIDE SEQUENCE [LARGE SCALE GENOMIC DNA]</scope>
    <source>
        <strain evidence="1 2">KCJ1736</strain>
    </source>
</reference>
<gene>
    <name evidence="1" type="ORF">A7J57_00825</name>
</gene>
<evidence type="ECO:0000313" key="1">
    <source>
        <dbReference type="EMBL" id="OAE49189.1"/>
    </source>
</evidence>
<dbReference type="RefSeq" id="WP_063947355.1">
    <property type="nucleotide sequence ID" value="NZ_LXPS01000003.1"/>
</dbReference>
<organism evidence="1 2">
    <name type="scientific">Agrobacterium tumefaciens</name>
    <dbReference type="NCBI Taxonomy" id="358"/>
    <lineage>
        <taxon>Bacteria</taxon>
        <taxon>Pseudomonadati</taxon>
        <taxon>Pseudomonadota</taxon>
        <taxon>Alphaproteobacteria</taxon>
        <taxon>Hyphomicrobiales</taxon>
        <taxon>Rhizobiaceae</taxon>
        <taxon>Rhizobium/Agrobacterium group</taxon>
        <taxon>Agrobacterium</taxon>
        <taxon>Agrobacterium tumefaciens complex</taxon>
    </lineage>
</organism>
<comment type="caution">
    <text evidence="1">The sequence shown here is derived from an EMBL/GenBank/DDBJ whole genome shotgun (WGS) entry which is preliminary data.</text>
</comment>
<evidence type="ECO:0008006" key="3">
    <source>
        <dbReference type="Google" id="ProtNLM"/>
    </source>
</evidence>